<dbReference type="Pfam" id="PF00817">
    <property type="entry name" value="IMS"/>
    <property type="match status" value="1"/>
</dbReference>
<dbReference type="PANTHER" id="PTHR35369">
    <property type="entry name" value="BLR3025 PROTEIN-RELATED"/>
    <property type="match status" value="1"/>
</dbReference>
<accession>A0A1H8BRI3</accession>
<dbReference type="AlphaFoldDB" id="A0A1H8BRI3"/>
<evidence type="ECO:0000313" key="5">
    <source>
        <dbReference type="Proteomes" id="UP000199585"/>
    </source>
</evidence>
<evidence type="ECO:0000256" key="1">
    <source>
        <dbReference type="ARBA" id="ARBA00022763"/>
    </source>
</evidence>
<dbReference type="InterPro" id="IPR050356">
    <property type="entry name" value="SulA_CellDiv_inhibitor"/>
</dbReference>
<keyword evidence="1" id="KW-0227">DNA damage</keyword>
<proteinExistence type="predicted"/>
<dbReference type="CDD" id="cd03468">
    <property type="entry name" value="PolY_like"/>
    <property type="match status" value="1"/>
</dbReference>
<name>A0A1H8BRI3_9RHOB</name>
<dbReference type="STRING" id="245187.SAMN04488003_105143"/>
<evidence type="ECO:0000313" key="4">
    <source>
        <dbReference type="EMBL" id="SEM85423.1"/>
    </source>
</evidence>
<dbReference type="GO" id="GO:0006281">
    <property type="term" value="P:DNA repair"/>
    <property type="evidence" value="ECO:0007669"/>
    <property type="project" value="InterPro"/>
</dbReference>
<dbReference type="InterPro" id="IPR001126">
    <property type="entry name" value="UmuC"/>
</dbReference>
<keyword evidence="5" id="KW-1185">Reference proteome</keyword>
<dbReference type="EMBL" id="FOCI01000005">
    <property type="protein sequence ID" value="SEM85423.1"/>
    <property type="molecule type" value="Genomic_DNA"/>
</dbReference>
<protein>
    <submittedName>
        <fullName evidence="4">Protein ImuB</fullName>
    </submittedName>
</protein>
<sequence length="667" mass="72028">MTEEMHARILPFPARPHATAGAAAALPLHMPHVSQTIPAALQGPLLRPLSVIRLAQVQAIRAWAGALELDAPEGKAAQVGSRAVSRAGSGLGSRWSCLTDHASSVAGAMPHHRMKDEPHPGSPVIARRGGDPSAAGSDRASVPVGGTAPDAPPSTQARSRRIVSIHLTDFAMDRWLRSAAARQDAPPDDLPVVLATDGPHGPVVSATNRAGRMAGVRCGLRVVDMRALCPGLHVVPADPDGDRAVLDRLVLWARRWCPWTAPDGPDGIVMDATGSDHLWGGPAEMLRAIEGSLGALGFASRPAMAPTRGAAWALARHGAVRAVAMPDTLATLTAPLPVQALRLDPATVLLLQRLGLGTIGDIVAVPRGSLARRFADAPPMQHPLARLDQLQGRLPEPVNATYDPPRFAVQARLAEPVQDPTPLLPDLCAALCQALADAGHGARRLTLTVYRTDAEVSTVTAATARASRDPDHLRRLFDDRLTRIDPGFGFELVTLAAATSEPMTIGQTRLDGGTEGGAVLAQMVDRLSARLGPQAIRTPARRPSHIPERSLGWALALSQAPRGTIPWTWMDRPLRLYDMPEEIFVLYALPEGPPAQFRWRRVTCRIARFAGPERIAPEWWSDRPGTRLRDYYRIEDDVCRRLWIYRDGVYGDDHRDPPRWFVHGIYG</sequence>
<feature type="domain" description="UmuC" evidence="3">
    <location>
        <begin position="172"/>
        <end position="312"/>
    </location>
</feature>
<dbReference type="PANTHER" id="PTHR35369:SF2">
    <property type="entry name" value="BLR3025 PROTEIN"/>
    <property type="match status" value="1"/>
</dbReference>
<evidence type="ECO:0000256" key="2">
    <source>
        <dbReference type="SAM" id="MobiDB-lite"/>
    </source>
</evidence>
<reference evidence="4 5" key="1">
    <citation type="submission" date="2016-10" db="EMBL/GenBank/DDBJ databases">
        <authorList>
            <person name="de Groot N.N."/>
        </authorList>
    </citation>
    <scope>NUCLEOTIDE SEQUENCE [LARGE SCALE GENOMIC DNA]</scope>
    <source>
        <strain evidence="4 5">DSM 16213</strain>
    </source>
</reference>
<dbReference type="RefSeq" id="WP_342707806.1">
    <property type="nucleotide sequence ID" value="NZ_FOCI01000005.1"/>
</dbReference>
<organism evidence="4 5">
    <name type="scientific">Loktanella fryxellensis</name>
    <dbReference type="NCBI Taxonomy" id="245187"/>
    <lineage>
        <taxon>Bacteria</taxon>
        <taxon>Pseudomonadati</taxon>
        <taxon>Pseudomonadota</taxon>
        <taxon>Alphaproteobacteria</taxon>
        <taxon>Rhodobacterales</taxon>
        <taxon>Roseobacteraceae</taxon>
        <taxon>Loktanella</taxon>
    </lineage>
</organism>
<dbReference type="Proteomes" id="UP000199585">
    <property type="component" value="Unassembled WGS sequence"/>
</dbReference>
<evidence type="ECO:0000259" key="3">
    <source>
        <dbReference type="Pfam" id="PF00817"/>
    </source>
</evidence>
<dbReference type="SUPFAM" id="SSF56672">
    <property type="entry name" value="DNA/RNA polymerases"/>
    <property type="match status" value="1"/>
</dbReference>
<feature type="region of interest" description="Disordered" evidence="2">
    <location>
        <begin position="107"/>
        <end position="159"/>
    </location>
</feature>
<gene>
    <name evidence="4" type="ORF">SAMN04488003_105143</name>
</gene>
<dbReference type="InterPro" id="IPR043502">
    <property type="entry name" value="DNA/RNA_pol_sf"/>
</dbReference>